<dbReference type="EMBL" id="JAODAN010000001">
    <property type="protein sequence ID" value="KAK1927166.1"/>
    <property type="molecule type" value="Genomic_DNA"/>
</dbReference>
<dbReference type="Proteomes" id="UP001182556">
    <property type="component" value="Unassembled WGS sequence"/>
</dbReference>
<name>A0AAD9FVR9_PAPLA</name>
<dbReference type="AlphaFoldDB" id="A0AAD9FVR9"/>
<feature type="region of interest" description="Disordered" evidence="1">
    <location>
        <begin position="1"/>
        <end position="468"/>
    </location>
</feature>
<reference evidence="2" key="1">
    <citation type="submission" date="2023-02" db="EMBL/GenBank/DDBJ databases">
        <title>Identification and recombinant expression of a fungal hydrolase from Papiliotrema laurentii that hydrolyzes apple cutin and clears colloidal polyester polyurethane.</title>
        <authorList>
            <consortium name="DOE Joint Genome Institute"/>
            <person name="Roman V.A."/>
            <person name="Bojanowski C."/>
            <person name="Crable B.R."/>
            <person name="Wagner D.N."/>
            <person name="Hung C.S."/>
            <person name="Nadeau L.J."/>
            <person name="Schratz L."/>
            <person name="Haridas S."/>
            <person name="Pangilinan J."/>
            <person name="Lipzen A."/>
            <person name="Na H."/>
            <person name="Yan M."/>
            <person name="Ng V."/>
            <person name="Grigoriev I.V."/>
            <person name="Spatafora J.W."/>
            <person name="Barlow D."/>
            <person name="Biffinger J."/>
            <person name="Kelley-Loughnane N."/>
            <person name="Varaljay V.A."/>
            <person name="Crookes-Goodson W.J."/>
        </authorList>
    </citation>
    <scope>NUCLEOTIDE SEQUENCE</scope>
    <source>
        <strain evidence="2">5307AH</strain>
    </source>
</reference>
<evidence type="ECO:0000313" key="2">
    <source>
        <dbReference type="EMBL" id="KAK1927166.1"/>
    </source>
</evidence>
<evidence type="ECO:0000313" key="3">
    <source>
        <dbReference type="Proteomes" id="UP001182556"/>
    </source>
</evidence>
<feature type="compositionally biased region" description="Basic and acidic residues" evidence="1">
    <location>
        <begin position="422"/>
        <end position="444"/>
    </location>
</feature>
<proteinExistence type="predicted"/>
<feature type="compositionally biased region" description="Basic and acidic residues" evidence="1">
    <location>
        <begin position="136"/>
        <end position="147"/>
    </location>
</feature>
<feature type="compositionally biased region" description="Basic and acidic residues" evidence="1">
    <location>
        <begin position="285"/>
        <end position="297"/>
    </location>
</feature>
<feature type="compositionally biased region" description="Polar residues" evidence="1">
    <location>
        <begin position="1"/>
        <end position="29"/>
    </location>
</feature>
<evidence type="ECO:0000256" key="1">
    <source>
        <dbReference type="SAM" id="MobiDB-lite"/>
    </source>
</evidence>
<comment type="caution">
    <text evidence="2">The sequence shown here is derived from an EMBL/GenBank/DDBJ whole genome shotgun (WGS) entry which is preliminary data.</text>
</comment>
<protein>
    <submittedName>
        <fullName evidence="2">Uncharacterized protein</fullName>
    </submittedName>
</protein>
<feature type="compositionally biased region" description="Polar residues" evidence="1">
    <location>
        <begin position="209"/>
        <end position="224"/>
    </location>
</feature>
<feature type="compositionally biased region" description="Basic and acidic residues" evidence="1">
    <location>
        <begin position="40"/>
        <end position="51"/>
    </location>
</feature>
<feature type="compositionally biased region" description="Polar residues" evidence="1">
    <location>
        <begin position="87"/>
        <end position="103"/>
    </location>
</feature>
<accession>A0AAD9FVR9</accession>
<sequence>MVSYLDQTLSSDNQPTPGNAPSRQSSDLVNPSPYQPRRPRYNDDQARRRLQESGVGVPLYDQAKAPTDALKTQPYRPELLTPPLSPYQPNLSASQTVMGQSPLATPPNRQEARQRSRLSFTPDYGVPHSGPIEPLPPREERVKEAGAQHRIYPAPTEISPPENIDVGWPAVNEPPSRSRSPQAGKSPEGELVSGLGGLVIEMDPESETESQPTLQSQVTISSPGEQPKRSGSYVPWEPVRYANPLPEEPLPTREELLETLGRMKRNSRDGPKVHSPRTSKFPSEGPKKEEAKRDEGWGARTKRLAGTAENLMEIDGGGWGQPAAQQVGGNETGWDHSPATKQAVGGDKRTESTSAWGITSAPQPAPKIHPDRLKMMGGGPPLSTAPPRQRYPPTFDADRLSVRETITGPRQRWGERVNINESRFEARPKPPHIPDDATMEHTPDDGDWGTGPSGPGEATQSEEDHGGW</sequence>
<organism evidence="2 3">
    <name type="scientific">Papiliotrema laurentii</name>
    <name type="common">Cryptococcus laurentii</name>
    <dbReference type="NCBI Taxonomy" id="5418"/>
    <lineage>
        <taxon>Eukaryota</taxon>
        <taxon>Fungi</taxon>
        <taxon>Dikarya</taxon>
        <taxon>Basidiomycota</taxon>
        <taxon>Agaricomycotina</taxon>
        <taxon>Tremellomycetes</taxon>
        <taxon>Tremellales</taxon>
        <taxon>Rhynchogastremaceae</taxon>
        <taxon>Papiliotrema</taxon>
    </lineage>
</organism>
<keyword evidence="3" id="KW-1185">Reference proteome</keyword>
<feature type="compositionally biased region" description="Polar residues" evidence="1">
    <location>
        <begin position="352"/>
        <end position="362"/>
    </location>
</feature>
<gene>
    <name evidence="2" type="ORF">DB88DRAFT_537146</name>
</gene>